<gene>
    <name evidence="2" type="ORF">F511_07528</name>
</gene>
<evidence type="ECO:0000313" key="2">
    <source>
        <dbReference type="EMBL" id="KZV28968.1"/>
    </source>
</evidence>
<dbReference type="Proteomes" id="UP000250235">
    <property type="component" value="Unassembled WGS sequence"/>
</dbReference>
<dbReference type="EMBL" id="KV009946">
    <property type="protein sequence ID" value="KZV28968.1"/>
    <property type="molecule type" value="Genomic_DNA"/>
</dbReference>
<dbReference type="PANTHER" id="PTHR34197:SF2">
    <property type="entry name" value="OS04G0591300 PROTEIN"/>
    <property type="match status" value="1"/>
</dbReference>
<feature type="compositionally biased region" description="Low complexity" evidence="1">
    <location>
        <begin position="56"/>
        <end position="69"/>
    </location>
</feature>
<reference evidence="2 3" key="1">
    <citation type="journal article" date="2015" name="Proc. Natl. Acad. Sci. U.S.A.">
        <title>The resurrection genome of Boea hygrometrica: A blueprint for survival of dehydration.</title>
        <authorList>
            <person name="Xiao L."/>
            <person name="Yang G."/>
            <person name="Zhang L."/>
            <person name="Yang X."/>
            <person name="Zhao S."/>
            <person name="Ji Z."/>
            <person name="Zhou Q."/>
            <person name="Hu M."/>
            <person name="Wang Y."/>
            <person name="Chen M."/>
            <person name="Xu Y."/>
            <person name="Jin H."/>
            <person name="Xiao X."/>
            <person name="Hu G."/>
            <person name="Bao F."/>
            <person name="Hu Y."/>
            <person name="Wan P."/>
            <person name="Li L."/>
            <person name="Deng X."/>
            <person name="Kuang T."/>
            <person name="Xiang C."/>
            <person name="Zhu J.K."/>
            <person name="Oliver M.J."/>
            <person name="He Y."/>
        </authorList>
    </citation>
    <scope>NUCLEOTIDE SEQUENCE [LARGE SCALE GENOMIC DNA]</scope>
    <source>
        <strain evidence="3">cv. XS01</strain>
    </source>
</reference>
<evidence type="ECO:0000313" key="3">
    <source>
        <dbReference type="Proteomes" id="UP000250235"/>
    </source>
</evidence>
<proteinExistence type="predicted"/>
<dbReference type="OrthoDB" id="691764at2759"/>
<sequence>MALYLMEEEEAWKCPKHPSKKRRSGVCPACLRHRLGILCPNCANSRPCSCLSNTASSSSSSSSSFFTSSGGEPSLRRSRSAAVTFLRSGSLLVKTPLLSALKKSGTKKTKENEELIISDYSNTDENPESKNRIEDFSRMITRSRSVSTTTTTSRFRRADMGLPAKWKLWKFPSPIKVFRTARVMVQDRSPLHRG</sequence>
<evidence type="ECO:0000256" key="1">
    <source>
        <dbReference type="SAM" id="MobiDB-lite"/>
    </source>
</evidence>
<dbReference type="AlphaFoldDB" id="A0A2Z7B4T9"/>
<keyword evidence="3" id="KW-1185">Reference proteome</keyword>
<accession>A0A2Z7B4T9</accession>
<dbReference type="PANTHER" id="PTHR34197">
    <property type="entry name" value="OS04G0591300 PROTEIN"/>
    <property type="match status" value="1"/>
</dbReference>
<feature type="region of interest" description="Disordered" evidence="1">
    <location>
        <begin position="54"/>
        <end position="75"/>
    </location>
</feature>
<organism evidence="2 3">
    <name type="scientific">Dorcoceras hygrometricum</name>
    <dbReference type="NCBI Taxonomy" id="472368"/>
    <lineage>
        <taxon>Eukaryota</taxon>
        <taxon>Viridiplantae</taxon>
        <taxon>Streptophyta</taxon>
        <taxon>Embryophyta</taxon>
        <taxon>Tracheophyta</taxon>
        <taxon>Spermatophyta</taxon>
        <taxon>Magnoliopsida</taxon>
        <taxon>eudicotyledons</taxon>
        <taxon>Gunneridae</taxon>
        <taxon>Pentapetalae</taxon>
        <taxon>asterids</taxon>
        <taxon>lamiids</taxon>
        <taxon>Lamiales</taxon>
        <taxon>Gesneriaceae</taxon>
        <taxon>Didymocarpoideae</taxon>
        <taxon>Trichosporeae</taxon>
        <taxon>Loxocarpinae</taxon>
        <taxon>Dorcoceras</taxon>
    </lineage>
</organism>
<protein>
    <submittedName>
        <fullName evidence="2">Uncharacterized protein</fullName>
    </submittedName>
</protein>
<name>A0A2Z7B4T9_9LAMI</name>